<dbReference type="CDD" id="cd07067">
    <property type="entry name" value="HP_PGM_like"/>
    <property type="match status" value="1"/>
</dbReference>
<evidence type="ECO:0008006" key="6">
    <source>
        <dbReference type="Google" id="ProtNLM"/>
    </source>
</evidence>
<dbReference type="SMART" id="SM00855">
    <property type="entry name" value="PGAM"/>
    <property type="match status" value="1"/>
</dbReference>
<dbReference type="GO" id="GO:0005829">
    <property type="term" value="C:cytosol"/>
    <property type="evidence" value="ECO:0007669"/>
    <property type="project" value="TreeGrafter"/>
</dbReference>
<dbReference type="PATRIC" id="fig|1348662.3.peg.1469"/>
<dbReference type="HOGENOM" id="CLU_033323_9_5_11"/>
<evidence type="ECO:0000313" key="4">
    <source>
        <dbReference type="EMBL" id="AGU15607.1"/>
    </source>
</evidence>
<feature type="binding site" evidence="3">
    <location>
        <position position="59"/>
    </location>
    <ligand>
        <name>substrate</name>
    </ligand>
</feature>
<dbReference type="InterPro" id="IPR051695">
    <property type="entry name" value="Phosphoglycerate_Mutase"/>
</dbReference>
<dbReference type="Gene3D" id="3.40.50.1240">
    <property type="entry name" value="Phosphoglycerate mutase-like"/>
    <property type="match status" value="1"/>
</dbReference>
<dbReference type="eggNOG" id="COG0406">
    <property type="taxonomic scope" value="Bacteria"/>
</dbReference>
<keyword evidence="5" id="KW-1185">Reference proteome</keyword>
<dbReference type="AlphaFoldDB" id="U3GZS8"/>
<evidence type="ECO:0000313" key="5">
    <source>
        <dbReference type="Proteomes" id="UP000016943"/>
    </source>
</evidence>
<dbReference type="Pfam" id="PF00300">
    <property type="entry name" value="His_Phos_1"/>
    <property type="match status" value="1"/>
</dbReference>
<dbReference type="OrthoDB" id="9781415at2"/>
<dbReference type="InterPro" id="IPR001345">
    <property type="entry name" value="PG/BPGM_mutase_AS"/>
</dbReference>
<evidence type="ECO:0000256" key="2">
    <source>
        <dbReference type="PIRSR" id="PIRSR613078-1"/>
    </source>
</evidence>
<reference evidence="4 5" key="1">
    <citation type="journal article" date="2013" name="Genome Announc.">
        <title>Whole-Genome Sequence of the Clinical Strain Corynebacterium argentoratense DSM 44202, Isolated from a Human Throat Specimen.</title>
        <authorList>
            <person name="Bomholt C."/>
            <person name="Glaub A."/>
            <person name="Gravermann K."/>
            <person name="Albersmeier A."/>
            <person name="Brinkrolf K."/>
            <person name="Ruckert C."/>
            <person name="Tauch A."/>
        </authorList>
    </citation>
    <scope>NUCLEOTIDE SEQUENCE [LARGE SCALE GENOMIC DNA]</scope>
    <source>
        <strain evidence="4">DSM 44202</strain>
    </source>
</reference>
<keyword evidence="1" id="KW-0378">Hydrolase</keyword>
<feature type="active site" description="Tele-phosphohistidine intermediate" evidence="2">
    <location>
        <position position="10"/>
    </location>
</feature>
<feature type="binding site" evidence="3">
    <location>
        <begin position="9"/>
        <end position="16"/>
    </location>
    <ligand>
        <name>substrate</name>
    </ligand>
</feature>
<dbReference type="STRING" id="1348662.CARG_07435"/>
<sequence length="225" mass="24778">MSRKLFLLRHGQTEYNATGRMQGQLDTELSAVGRKQADIAAQYLSRQHIGRIISSDLSRAKTTAQAVASKLDVPVEIDKRLRETNLGQWQGKSHAEVDGALPGARAQWRHDATWAPPGGETRLEVADRARAVVDEMMASWEQWDDDHALLLVAHGGTIGALTSALLDVPVSHYPMFSGLKNTCWAELTARPKFEASRADQGVGEFAGAESAQWYLDGWNIGQVMR</sequence>
<gene>
    <name evidence="4" type="ORF">CARG_07435</name>
</gene>
<feature type="active site" description="Proton donor/acceptor" evidence="2">
    <location>
        <position position="83"/>
    </location>
</feature>
<dbReference type="EMBL" id="CP006365">
    <property type="protein sequence ID" value="AGU15607.1"/>
    <property type="molecule type" value="Genomic_DNA"/>
</dbReference>
<dbReference type="RefSeq" id="WP_021011998.1">
    <property type="nucleotide sequence ID" value="NC_022198.1"/>
</dbReference>
<dbReference type="KEGG" id="caz:CARG_07435"/>
<dbReference type="InterPro" id="IPR013078">
    <property type="entry name" value="His_Pase_superF_clade-1"/>
</dbReference>
<dbReference type="PANTHER" id="PTHR46517">
    <property type="entry name" value="FRUCTOSE-2,6-BISPHOSPHATASE TIGAR"/>
    <property type="match status" value="1"/>
</dbReference>
<evidence type="ECO:0000256" key="1">
    <source>
        <dbReference type="ARBA" id="ARBA00022801"/>
    </source>
</evidence>
<proteinExistence type="predicted"/>
<dbReference type="Proteomes" id="UP000016943">
    <property type="component" value="Chromosome"/>
</dbReference>
<dbReference type="InterPro" id="IPR029033">
    <property type="entry name" value="His_PPase_superfam"/>
</dbReference>
<dbReference type="PANTHER" id="PTHR46517:SF1">
    <property type="entry name" value="FRUCTOSE-2,6-BISPHOSPHATASE TIGAR"/>
    <property type="match status" value="1"/>
</dbReference>
<dbReference type="SUPFAM" id="SSF53254">
    <property type="entry name" value="Phosphoglycerate mutase-like"/>
    <property type="match status" value="1"/>
</dbReference>
<organism evidence="4 5">
    <name type="scientific">Corynebacterium argentoratense DSM 44202</name>
    <dbReference type="NCBI Taxonomy" id="1348662"/>
    <lineage>
        <taxon>Bacteria</taxon>
        <taxon>Bacillati</taxon>
        <taxon>Actinomycetota</taxon>
        <taxon>Actinomycetes</taxon>
        <taxon>Mycobacteriales</taxon>
        <taxon>Corynebacteriaceae</taxon>
        <taxon>Corynebacterium</taxon>
    </lineage>
</organism>
<dbReference type="GO" id="GO:0043456">
    <property type="term" value="P:regulation of pentose-phosphate shunt"/>
    <property type="evidence" value="ECO:0007669"/>
    <property type="project" value="TreeGrafter"/>
</dbReference>
<name>U3GZS8_9CORY</name>
<accession>U3GZS8</accession>
<dbReference type="GO" id="GO:0004331">
    <property type="term" value="F:fructose-2,6-bisphosphate 2-phosphatase activity"/>
    <property type="evidence" value="ECO:0007669"/>
    <property type="project" value="TreeGrafter"/>
</dbReference>
<protein>
    <recommendedName>
        <fullName evidence="6">Histidine phosphatase</fullName>
    </recommendedName>
</protein>
<dbReference type="GeneID" id="78250241"/>
<dbReference type="PROSITE" id="PS00175">
    <property type="entry name" value="PG_MUTASE"/>
    <property type="match status" value="1"/>
</dbReference>
<evidence type="ECO:0000256" key="3">
    <source>
        <dbReference type="PIRSR" id="PIRSR613078-2"/>
    </source>
</evidence>
<dbReference type="GO" id="GO:0045820">
    <property type="term" value="P:negative regulation of glycolytic process"/>
    <property type="evidence" value="ECO:0007669"/>
    <property type="project" value="TreeGrafter"/>
</dbReference>